<name>A0A2W7IU54_9PROT</name>
<dbReference type="EMBL" id="QKYU01000001">
    <property type="protein sequence ID" value="PZW51044.1"/>
    <property type="molecule type" value="Genomic_DNA"/>
</dbReference>
<organism evidence="1 2">
    <name type="scientific">Humitalea rosea</name>
    <dbReference type="NCBI Taxonomy" id="990373"/>
    <lineage>
        <taxon>Bacteria</taxon>
        <taxon>Pseudomonadati</taxon>
        <taxon>Pseudomonadota</taxon>
        <taxon>Alphaproteobacteria</taxon>
        <taxon>Acetobacterales</taxon>
        <taxon>Roseomonadaceae</taxon>
        <taxon>Humitalea</taxon>
    </lineage>
</organism>
<dbReference type="Proteomes" id="UP000249688">
    <property type="component" value="Unassembled WGS sequence"/>
</dbReference>
<accession>A0A2W7IU54</accession>
<dbReference type="AlphaFoldDB" id="A0A2W7IU54"/>
<comment type="caution">
    <text evidence="1">The sequence shown here is derived from an EMBL/GenBank/DDBJ whole genome shotgun (WGS) entry which is preliminary data.</text>
</comment>
<reference evidence="1 2" key="1">
    <citation type="submission" date="2018-06" db="EMBL/GenBank/DDBJ databases">
        <title>Genomic Encyclopedia of Archaeal and Bacterial Type Strains, Phase II (KMG-II): from individual species to whole genera.</title>
        <authorList>
            <person name="Goeker M."/>
        </authorList>
    </citation>
    <scope>NUCLEOTIDE SEQUENCE [LARGE SCALE GENOMIC DNA]</scope>
    <source>
        <strain evidence="1 2">DSM 24525</strain>
    </source>
</reference>
<evidence type="ECO:0000313" key="2">
    <source>
        <dbReference type="Proteomes" id="UP000249688"/>
    </source>
</evidence>
<dbReference type="RefSeq" id="WP_245903143.1">
    <property type="nucleotide sequence ID" value="NZ_QKYU01000001.1"/>
</dbReference>
<protein>
    <submittedName>
        <fullName evidence="1">Uncharacterized protein</fullName>
    </submittedName>
</protein>
<evidence type="ECO:0000313" key="1">
    <source>
        <dbReference type="EMBL" id="PZW51044.1"/>
    </source>
</evidence>
<proteinExistence type="predicted"/>
<sequence length="174" mass="18238">MSPTPVGLAAAADGTLLHALPFPAEALPVVAPARLREAWDAARIAATAEAEGPPRALLFRGTDGATHDLLIADSDARCWAMAVDHLAGLDTTAGIALLMRLLALVDLLARVRFLDPMFAVSAGGTEFHPALLDAAARQPLDAAGRFDAAAWKRLFSDRLESPAPRRAQPHPGVA</sequence>
<gene>
    <name evidence="1" type="ORF">C8P66_101261</name>
</gene>
<keyword evidence="2" id="KW-1185">Reference proteome</keyword>